<dbReference type="AlphaFoldDB" id="A0A7I8KCF9"/>
<organism evidence="7 8">
    <name type="scientific">Spirodela intermedia</name>
    <name type="common">Intermediate duckweed</name>
    <dbReference type="NCBI Taxonomy" id="51605"/>
    <lineage>
        <taxon>Eukaryota</taxon>
        <taxon>Viridiplantae</taxon>
        <taxon>Streptophyta</taxon>
        <taxon>Embryophyta</taxon>
        <taxon>Tracheophyta</taxon>
        <taxon>Spermatophyta</taxon>
        <taxon>Magnoliopsida</taxon>
        <taxon>Liliopsida</taxon>
        <taxon>Araceae</taxon>
        <taxon>Lemnoideae</taxon>
        <taxon>Spirodela</taxon>
    </lineage>
</organism>
<feature type="domain" description="Protein EARLY FLOWERING 4" evidence="6">
    <location>
        <begin position="17"/>
        <end position="91"/>
    </location>
</feature>
<dbReference type="GO" id="GO:0048511">
    <property type="term" value="P:rhythmic process"/>
    <property type="evidence" value="ECO:0007669"/>
    <property type="project" value="UniProtKB-KW"/>
</dbReference>
<gene>
    <name evidence="7" type="ORF">SI8410_04005617</name>
</gene>
<keyword evidence="3" id="KW-0090">Biological rhythms</keyword>
<dbReference type="GO" id="GO:0042753">
    <property type="term" value="P:positive regulation of circadian rhythm"/>
    <property type="evidence" value="ECO:0007669"/>
    <property type="project" value="InterPro"/>
</dbReference>
<dbReference type="GO" id="GO:0009649">
    <property type="term" value="P:entrainment of circadian clock"/>
    <property type="evidence" value="ECO:0007669"/>
    <property type="project" value="TreeGrafter"/>
</dbReference>
<keyword evidence="8" id="KW-1185">Reference proteome</keyword>
<comment type="similarity">
    <text evidence="2">Belongs to the EARLY FLOWERING 4 family.</text>
</comment>
<feature type="region of interest" description="Disordered" evidence="5">
    <location>
        <begin position="1"/>
        <end position="21"/>
    </location>
</feature>
<dbReference type="Pfam" id="PF07011">
    <property type="entry name" value="Elf4"/>
    <property type="match status" value="1"/>
</dbReference>
<evidence type="ECO:0000256" key="3">
    <source>
        <dbReference type="ARBA" id="ARBA00023108"/>
    </source>
</evidence>
<evidence type="ECO:0000256" key="5">
    <source>
        <dbReference type="SAM" id="MobiDB-lite"/>
    </source>
</evidence>
<dbReference type="EMBL" id="LR746267">
    <property type="protein sequence ID" value="CAA7394956.1"/>
    <property type="molecule type" value="Genomic_DNA"/>
</dbReference>
<dbReference type="InterPro" id="IPR009741">
    <property type="entry name" value="EARLY_FLOWERING_4_dom"/>
</dbReference>
<name>A0A7I8KCF9_SPIIN</name>
<protein>
    <recommendedName>
        <fullName evidence="6">Protein EARLY FLOWERING 4 domain-containing protein</fullName>
    </recommendedName>
</protein>
<accession>A0A7I8KCF9</accession>
<evidence type="ECO:0000256" key="4">
    <source>
        <dbReference type="ARBA" id="ARBA00023242"/>
    </source>
</evidence>
<sequence>MEGSSLGKQGEGEGQVAKKSHKALQKFLQEAQIILDQNQLLINEVNKNHESANPEDLGRNCGLIRQLYDNLKRVTDLYGGVLTSLAGQSEATTSSGPTETLSDQ</sequence>
<dbReference type="GO" id="GO:0005634">
    <property type="term" value="C:nucleus"/>
    <property type="evidence" value="ECO:0007669"/>
    <property type="project" value="UniProtKB-SubCell"/>
</dbReference>
<evidence type="ECO:0000313" key="7">
    <source>
        <dbReference type="EMBL" id="CAA7394956.1"/>
    </source>
</evidence>
<evidence type="ECO:0000313" key="8">
    <source>
        <dbReference type="Proteomes" id="UP000663760"/>
    </source>
</evidence>
<dbReference type="PANTHER" id="PTHR33469">
    <property type="entry name" value="PROTEIN ELF4-LIKE 4"/>
    <property type="match status" value="1"/>
</dbReference>
<dbReference type="InterPro" id="IPR040462">
    <property type="entry name" value="EARLY_FLOWERING_4"/>
</dbReference>
<comment type="subcellular location">
    <subcellularLocation>
        <location evidence="1">Nucleus</location>
    </subcellularLocation>
</comment>
<keyword evidence="4" id="KW-0539">Nucleus</keyword>
<dbReference type="OrthoDB" id="1895690at2759"/>
<proteinExistence type="inferred from homology"/>
<dbReference type="Proteomes" id="UP000663760">
    <property type="component" value="Chromosome 4"/>
</dbReference>
<evidence type="ECO:0000256" key="2">
    <source>
        <dbReference type="ARBA" id="ARBA00009514"/>
    </source>
</evidence>
<evidence type="ECO:0000256" key="1">
    <source>
        <dbReference type="ARBA" id="ARBA00004123"/>
    </source>
</evidence>
<reference evidence="7" key="1">
    <citation type="submission" date="2020-02" db="EMBL/GenBank/DDBJ databases">
        <authorList>
            <person name="Scholz U."/>
            <person name="Mascher M."/>
            <person name="Fiebig A."/>
        </authorList>
    </citation>
    <scope>NUCLEOTIDE SEQUENCE</scope>
</reference>
<dbReference type="PANTHER" id="PTHR33469:SF16">
    <property type="entry name" value="PROTEIN ELF4-LIKE 4"/>
    <property type="match status" value="1"/>
</dbReference>
<evidence type="ECO:0000259" key="6">
    <source>
        <dbReference type="Pfam" id="PF07011"/>
    </source>
</evidence>